<evidence type="ECO:0000313" key="5">
    <source>
        <dbReference type="Proteomes" id="UP000704467"/>
    </source>
</evidence>
<dbReference type="InterPro" id="IPR050832">
    <property type="entry name" value="Bact_Acetyltransf"/>
</dbReference>
<accession>A0ABX1DT51</accession>
<keyword evidence="5" id="KW-1185">Reference proteome</keyword>
<evidence type="ECO:0000259" key="3">
    <source>
        <dbReference type="PROSITE" id="PS51186"/>
    </source>
</evidence>
<organism evidence="4 5">
    <name type="scientific">Brucella haematophila</name>
    <dbReference type="NCBI Taxonomy" id="419474"/>
    <lineage>
        <taxon>Bacteria</taxon>
        <taxon>Pseudomonadati</taxon>
        <taxon>Pseudomonadota</taxon>
        <taxon>Alphaproteobacteria</taxon>
        <taxon>Hyphomicrobiales</taxon>
        <taxon>Brucellaceae</taxon>
        <taxon>Brucella/Ochrobactrum group</taxon>
        <taxon>Brucella</taxon>
    </lineage>
</organism>
<dbReference type="SUPFAM" id="SSF55729">
    <property type="entry name" value="Acyl-CoA N-acyltransferases (Nat)"/>
    <property type="match status" value="1"/>
</dbReference>
<keyword evidence="1" id="KW-0808">Transferase</keyword>
<evidence type="ECO:0000256" key="1">
    <source>
        <dbReference type="ARBA" id="ARBA00022679"/>
    </source>
</evidence>
<dbReference type="PANTHER" id="PTHR43877">
    <property type="entry name" value="AMINOALKYLPHOSPHONATE N-ACETYLTRANSFERASE-RELATED-RELATED"/>
    <property type="match status" value="1"/>
</dbReference>
<dbReference type="InterPro" id="IPR016181">
    <property type="entry name" value="Acyl_CoA_acyltransferase"/>
</dbReference>
<dbReference type="EMBL" id="JAAVLN010000002">
    <property type="protein sequence ID" value="NKC03995.1"/>
    <property type="molecule type" value="Genomic_DNA"/>
</dbReference>
<sequence length="84" mass="9260">MGIGFVTVRLDAACPYAILEDLLVSKSSRGKGIGSSMLNWVRDQCRAGGIRRMFLESNLDNKQAHALFHRLGFQSLSVVMSCDL</sequence>
<evidence type="ECO:0000256" key="2">
    <source>
        <dbReference type="ARBA" id="ARBA00023315"/>
    </source>
</evidence>
<dbReference type="InterPro" id="IPR000182">
    <property type="entry name" value="GNAT_dom"/>
</dbReference>
<dbReference type="Proteomes" id="UP000704467">
    <property type="component" value="Unassembled WGS sequence"/>
</dbReference>
<feature type="domain" description="N-acetyltransferase" evidence="3">
    <location>
        <begin position="1"/>
        <end position="84"/>
    </location>
</feature>
<dbReference type="PANTHER" id="PTHR43877:SF2">
    <property type="entry name" value="AMINOALKYLPHOSPHONATE N-ACETYLTRANSFERASE-RELATED"/>
    <property type="match status" value="1"/>
</dbReference>
<name>A0ABX1DT51_9HYPH</name>
<evidence type="ECO:0000313" key="4">
    <source>
        <dbReference type="EMBL" id="NKC03995.1"/>
    </source>
</evidence>
<dbReference type="CDD" id="cd04301">
    <property type="entry name" value="NAT_SF"/>
    <property type="match status" value="1"/>
</dbReference>
<gene>
    <name evidence="4" type="ORF">HED55_14280</name>
</gene>
<reference evidence="4 5" key="1">
    <citation type="submission" date="2020-03" db="EMBL/GenBank/DDBJ databases">
        <title>Whole genome sequencing of clinical and environmental type strains of Ochrobactrum.</title>
        <authorList>
            <person name="Dharne M."/>
        </authorList>
    </citation>
    <scope>NUCLEOTIDE SEQUENCE [LARGE SCALE GENOMIC DNA]</scope>
    <source>
        <strain evidence="4 5">CIP 109452</strain>
    </source>
</reference>
<dbReference type="PROSITE" id="PS51186">
    <property type="entry name" value="GNAT"/>
    <property type="match status" value="1"/>
</dbReference>
<proteinExistence type="predicted"/>
<protein>
    <submittedName>
        <fullName evidence="4">GNAT family N-acetyltransferase</fullName>
    </submittedName>
</protein>
<dbReference type="Pfam" id="PF00583">
    <property type="entry name" value="Acetyltransf_1"/>
    <property type="match status" value="1"/>
</dbReference>
<comment type="caution">
    <text evidence="4">The sequence shown here is derived from an EMBL/GenBank/DDBJ whole genome shotgun (WGS) entry which is preliminary data.</text>
</comment>
<keyword evidence="2" id="KW-0012">Acyltransferase</keyword>
<dbReference type="Gene3D" id="3.40.630.30">
    <property type="match status" value="1"/>
</dbReference>